<proteinExistence type="predicted"/>
<dbReference type="EMBL" id="BLLK01000019">
    <property type="protein sequence ID" value="GFH44283.1"/>
    <property type="molecule type" value="Genomic_DNA"/>
</dbReference>
<sequence length="312" mass="35591">MSSSPFGNMHTNSGNYGSRSSMEEEILQRFFRQQQSPYGSYSDRARYRPRRAFYVNGVDVSQLFDMANSRASGINPFSRNSTPEQYEEQNRPRSIFVTKVTVPLEELYSGVGRKQFKQKSNFFSRHIAAFRGGWAAQIGLNSFLTSLPLLFRVSWLVSLIAFLATFSLSLPSPPIQDIFYSKIKPGWKEGTKLTFKSVEPGTDVVFVIREGKHDKFERDGNDLRTSVKIGTKQASKGCTITIDPLGQNEDKIQFKIASGEITAKRQYMKTLKGQGWPNSNGRGDLHVQIDVVPQKHIDRIYKKKRRKRKQEV</sequence>
<keyword evidence="4" id="KW-1185">Reference proteome</keyword>
<dbReference type="GO" id="GO:0051082">
    <property type="term" value="F:unfolded protein binding"/>
    <property type="evidence" value="ECO:0007669"/>
    <property type="project" value="InterPro"/>
</dbReference>
<gene>
    <name evidence="3" type="ORF">CTEN210_00757</name>
</gene>
<name>A0AAD3GZ92_9STRA</name>
<dbReference type="AlphaFoldDB" id="A0AAD3GZ92"/>
<dbReference type="InterPro" id="IPR002939">
    <property type="entry name" value="DnaJ_C"/>
</dbReference>
<dbReference type="PANTHER" id="PTHR24078">
    <property type="entry name" value="DNAJ HOMOLOG SUBFAMILY C MEMBER"/>
    <property type="match status" value="1"/>
</dbReference>
<comment type="caution">
    <text evidence="3">The sequence shown here is derived from an EMBL/GenBank/DDBJ whole genome shotgun (WGS) entry which is preliminary data.</text>
</comment>
<dbReference type="Gene3D" id="2.60.260.20">
    <property type="entry name" value="Urease metallochaperone UreE, N-terminal domain"/>
    <property type="match status" value="2"/>
</dbReference>
<dbReference type="Pfam" id="PF01556">
    <property type="entry name" value="DnaJ_C"/>
    <property type="match status" value="1"/>
</dbReference>
<accession>A0AAD3GZ92</accession>
<dbReference type="InterPro" id="IPR051339">
    <property type="entry name" value="DnaJ_subfamily_B"/>
</dbReference>
<evidence type="ECO:0000256" key="1">
    <source>
        <dbReference type="ARBA" id="ARBA00023186"/>
    </source>
</evidence>
<dbReference type="CDD" id="cd10747">
    <property type="entry name" value="DnaJ_C"/>
    <property type="match status" value="1"/>
</dbReference>
<evidence type="ECO:0000313" key="3">
    <source>
        <dbReference type="EMBL" id="GFH44283.1"/>
    </source>
</evidence>
<keyword evidence="1" id="KW-0143">Chaperone</keyword>
<dbReference type="SUPFAM" id="SSF49493">
    <property type="entry name" value="HSP40/DnaJ peptide-binding domain"/>
    <property type="match status" value="1"/>
</dbReference>
<evidence type="ECO:0000259" key="2">
    <source>
        <dbReference type="Pfam" id="PF01556"/>
    </source>
</evidence>
<dbReference type="Proteomes" id="UP001054902">
    <property type="component" value="Unassembled WGS sequence"/>
</dbReference>
<dbReference type="GO" id="GO:0051087">
    <property type="term" value="F:protein-folding chaperone binding"/>
    <property type="evidence" value="ECO:0007669"/>
    <property type="project" value="TreeGrafter"/>
</dbReference>
<dbReference type="GO" id="GO:0006457">
    <property type="term" value="P:protein folding"/>
    <property type="evidence" value="ECO:0007669"/>
    <property type="project" value="InterPro"/>
</dbReference>
<organism evidence="3 4">
    <name type="scientific">Chaetoceros tenuissimus</name>
    <dbReference type="NCBI Taxonomy" id="426638"/>
    <lineage>
        <taxon>Eukaryota</taxon>
        <taxon>Sar</taxon>
        <taxon>Stramenopiles</taxon>
        <taxon>Ochrophyta</taxon>
        <taxon>Bacillariophyta</taxon>
        <taxon>Coscinodiscophyceae</taxon>
        <taxon>Chaetocerotophycidae</taxon>
        <taxon>Chaetocerotales</taxon>
        <taxon>Chaetocerotaceae</taxon>
        <taxon>Chaetoceros</taxon>
    </lineage>
</organism>
<feature type="domain" description="Chaperone DnaJ C-terminal" evidence="2">
    <location>
        <begin position="98"/>
        <end position="292"/>
    </location>
</feature>
<evidence type="ECO:0000313" key="4">
    <source>
        <dbReference type="Proteomes" id="UP001054902"/>
    </source>
</evidence>
<dbReference type="InterPro" id="IPR008971">
    <property type="entry name" value="HSP40/DnaJ_pept-bd"/>
</dbReference>
<dbReference type="GO" id="GO:0005829">
    <property type="term" value="C:cytosol"/>
    <property type="evidence" value="ECO:0007669"/>
    <property type="project" value="TreeGrafter"/>
</dbReference>
<reference evidence="3 4" key="1">
    <citation type="journal article" date="2021" name="Sci. Rep.">
        <title>The genome of the diatom Chaetoceros tenuissimus carries an ancient integrated fragment of an extant virus.</title>
        <authorList>
            <person name="Hongo Y."/>
            <person name="Kimura K."/>
            <person name="Takaki Y."/>
            <person name="Yoshida Y."/>
            <person name="Baba S."/>
            <person name="Kobayashi G."/>
            <person name="Nagasaki K."/>
            <person name="Hano T."/>
            <person name="Tomaru Y."/>
        </authorList>
    </citation>
    <scope>NUCLEOTIDE SEQUENCE [LARGE SCALE GENOMIC DNA]</scope>
    <source>
        <strain evidence="3 4">NIES-3715</strain>
    </source>
</reference>
<protein>
    <recommendedName>
        <fullName evidence="2">Chaperone DnaJ C-terminal domain-containing protein</fullName>
    </recommendedName>
</protein>
<dbReference type="PANTHER" id="PTHR24078:SF553">
    <property type="entry name" value="DNAJ HOMOLOG SUBFAMILY B MEMBER 5"/>
    <property type="match status" value="1"/>
</dbReference>